<feature type="transmembrane region" description="Helical" evidence="1">
    <location>
        <begin position="96"/>
        <end position="116"/>
    </location>
</feature>
<reference evidence="2" key="1">
    <citation type="journal article" date="2014" name="Front. Microbiol.">
        <title>High frequency of phylogenetically diverse reductive dehalogenase-homologous genes in deep subseafloor sedimentary metagenomes.</title>
        <authorList>
            <person name="Kawai M."/>
            <person name="Futagami T."/>
            <person name="Toyoda A."/>
            <person name="Takaki Y."/>
            <person name="Nishi S."/>
            <person name="Hori S."/>
            <person name="Arai W."/>
            <person name="Tsubouchi T."/>
            <person name="Morono Y."/>
            <person name="Uchiyama I."/>
            <person name="Ito T."/>
            <person name="Fujiyama A."/>
            <person name="Inagaki F."/>
            <person name="Takami H."/>
        </authorList>
    </citation>
    <scope>NUCLEOTIDE SEQUENCE</scope>
    <source>
        <strain evidence="2">Expedition CK06-06</strain>
    </source>
</reference>
<dbReference type="EMBL" id="BARW01003912">
    <property type="protein sequence ID" value="GAI59037.1"/>
    <property type="molecule type" value="Genomic_DNA"/>
</dbReference>
<evidence type="ECO:0000313" key="2">
    <source>
        <dbReference type="EMBL" id="GAI59037.1"/>
    </source>
</evidence>
<name>X1PS28_9ZZZZ</name>
<keyword evidence="1" id="KW-0812">Transmembrane</keyword>
<proteinExistence type="predicted"/>
<gene>
    <name evidence="2" type="ORF">S12H4_09574</name>
</gene>
<accession>X1PS28</accession>
<keyword evidence="1" id="KW-0472">Membrane</keyword>
<feature type="transmembrane region" description="Helical" evidence="1">
    <location>
        <begin position="62"/>
        <end position="84"/>
    </location>
</feature>
<feature type="transmembrane region" description="Helical" evidence="1">
    <location>
        <begin position="21"/>
        <end position="42"/>
    </location>
</feature>
<evidence type="ECO:0000256" key="1">
    <source>
        <dbReference type="SAM" id="Phobius"/>
    </source>
</evidence>
<protein>
    <recommendedName>
        <fullName evidence="3">DUF4386 domain-containing protein</fullName>
    </recommendedName>
</protein>
<keyword evidence="1" id="KW-1133">Transmembrane helix</keyword>
<comment type="caution">
    <text evidence="2">The sequence shown here is derived from an EMBL/GenBank/DDBJ whole genome shotgun (WGS) entry which is preliminary data.</text>
</comment>
<dbReference type="Pfam" id="PF14329">
    <property type="entry name" value="DUF4386"/>
    <property type="match status" value="1"/>
</dbReference>
<feature type="transmembrane region" description="Helical" evidence="1">
    <location>
        <begin position="148"/>
        <end position="169"/>
    </location>
</feature>
<feature type="transmembrane region" description="Helical" evidence="1">
    <location>
        <begin position="176"/>
        <end position="197"/>
    </location>
</feature>
<sequence length="230" mass="25079">MTKEKVFDKDPSWKGVIKWGGLSLFVAGLVPIIFILSIFITQQTMPVPAKEALENPALPTNLFLLAAIGELLLLPAVLALYFSLKDVKKTPMFMATGLWLLAVPMFLASRGLIISLSQISARYMATTNATMKAAYLASAELALETQNIYATMGLIFLAVASIIIGLVMLKGVFGKRIGYLVIVASIWTIFTPFGVIFMSIPFIIPFMGVILTAVWQIIVGAKLYKLGKDV</sequence>
<dbReference type="InterPro" id="IPR025495">
    <property type="entry name" value="DUF4386"/>
</dbReference>
<feature type="transmembrane region" description="Helical" evidence="1">
    <location>
        <begin position="203"/>
        <end position="224"/>
    </location>
</feature>
<dbReference type="AlphaFoldDB" id="X1PS28"/>
<organism evidence="2">
    <name type="scientific">marine sediment metagenome</name>
    <dbReference type="NCBI Taxonomy" id="412755"/>
    <lineage>
        <taxon>unclassified sequences</taxon>
        <taxon>metagenomes</taxon>
        <taxon>ecological metagenomes</taxon>
    </lineage>
</organism>
<evidence type="ECO:0008006" key="3">
    <source>
        <dbReference type="Google" id="ProtNLM"/>
    </source>
</evidence>